<evidence type="ECO:0000256" key="2">
    <source>
        <dbReference type="ARBA" id="ARBA00023125"/>
    </source>
</evidence>
<keyword evidence="1" id="KW-0805">Transcription regulation</keyword>
<dbReference type="GO" id="GO:0003700">
    <property type="term" value="F:DNA-binding transcription factor activity"/>
    <property type="evidence" value="ECO:0007669"/>
    <property type="project" value="TreeGrafter"/>
</dbReference>
<comment type="caution">
    <text evidence="6">The sequence shown here is derived from an EMBL/GenBank/DDBJ whole genome shotgun (WGS) entry which is preliminary data.</text>
</comment>
<evidence type="ECO:0000256" key="1">
    <source>
        <dbReference type="ARBA" id="ARBA00023015"/>
    </source>
</evidence>
<proteinExistence type="predicted"/>
<organism evidence="6 7">
    <name type="scientific">Leucobacter luti</name>
    <dbReference type="NCBI Taxonomy" id="340320"/>
    <lineage>
        <taxon>Bacteria</taxon>
        <taxon>Bacillati</taxon>
        <taxon>Actinomycetota</taxon>
        <taxon>Actinomycetes</taxon>
        <taxon>Micrococcales</taxon>
        <taxon>Microbacteriaceae</taxon>
        <taxon>Leucobacter</taxon>
    </lineage>
</organism>
<gene>
    <name evidence="6" type="ORF">EDF62_0414</name>
</gene>
<dbReference type="RefSeq" id="WP_132201885.1">
    <property type="nucleotide sequence ID" value="NZ_JAOQNO010000001.1"/>
</dbReference>
<dbReference type="EMBL" id="SNYA01000001">
    <property type="protein sequence ID" value="TDP95720.1"/>
    <property type="molecule type" value="Genomic_DNA"/>
</dbReference>
<dbReference type="PROSITE" id="PS50977">
    <property type="entry name" value="HTH_TETR_2"/>
    <property type="match status" value="1"/>
</dbReference>
<dbReference type="Gene3D" id="1.10.357.10">
    <property type="entry name" value="Tetracycline Repressor, domain 2"/>
    <property type="match status" value="1"/>
</dbReference>
<reference evidence="6 7" key="1">
    <citation type="submission" date="2019-03" db="EMBL/GenBank/DDBJ databases">
        <title>Genomic analyses of the natural microbiome of Caenorhabditis elegans.</title>
        <authorList>
            <person name="Samuel B."/>
        </authorList>
    </citation>
    <scope>NUCLEOTIDE SEQUENCE [LARGE SCALE GENOMIC DNA]</scope>
    <source>
        <strain evidence="6 7">JUb18</strain>
    </source>
</reference>
<dbReference type="Proteomes" id="UP000295601">
    <property type="component" value="Unassembled WGS sequence"/>
</dbReference>
<dbReference type="InterPro" id="IPR050109">
    <property type="entry name" value="HTH-type_TetR-like_transc_reg"/>
</dbReference>
<dbReference type="Pfam" id="PF00440">
    <property type="entry name" value="TetR_N"/>
    <property type="match status" value="1"/>
</dbReference>
<dbReference type="GO" id="GO:0000976">
    <property type="term" value="F:transcription cis-regulatory region binding"/>
    <property type="evidence" value="ECO:0007669"/>
    <property type="project" value="TreeGrafter"/>
</dbReference>
<evidence type="ECO:0000313" key="7">
    <source>
        <dbReference type="Proteomes" id="UP000295601"/>
    </source>
</evidence>
<name>A0A4R6S7D4_9MICO</name>
<sequence length="182" mass="19442">MAYLPRDERRVAIVDATLRVIRRDGFGAVSARAVAQELGGSPGLIHQHFPSVQELVATAWRGYVSENLAEFSGAMLHREVDPLAEFFANHLDPSQGAELWIWADAWAHALRSPEFAAVFAETLSQLTGALCDAAPEVTEVGAERAVLLGVALAGAQRIAPERYGVERLAAIIAESSPGVVSG</sequence>
<feature type="domain" description="HTH tetR-type" evidence="5">
    <location>
        <begin position="7"/>
        <end position="67"/>
    </location>
</feature>
<dbReference type="InterPro" id="IPR009057">
    <property type="entry name" value="Homeodomain-like_sf"/>
</dbReference>
<feature type="DNA-binding region" description="H-T-H motif" evidence="4">
    <location>
        <begin position="30"/>
        <end position="49"/>
    </location>
</feature>
<dbReference type="OrthoDB" id="9816296at2"/>
<evidence type="ECO:0000259" key="5">
    <source>
        <dbReference type="PROSITE" id="PS50977"/>
    </source>
</evidence>
<dbReference type="AlphaFoldDB" id="A0A4R6S7D4"/>
<accession>A0A4R6S7D4</accession>
<evidence type="ECO:0000256" key="3">
    <source>
        <dbReference type="ARBA" id="ARBA00023163"/>
    </source>
</evidence>
<keyword evidence="3" id="KW-0804">Transcription</keyword>
<dbReference type="SUPFAM" id="SSF46689">
    <property type="entry name" value="Homeodomain-like"/>
    <property type="match status" value="1"/>
</dbReference>
<protein>
    <submittedName>
        <fullName evidence="6">TetR family transcriptional regulator</fullName>
    </submittedName>
</protein>
<dbReference type="InterPro" id="IPR001647">
    <property type="entry name" value="HTH_TetR"/>
</dbReference>
<keyword evidence="7" id="KW-1185">Reference proteome</keyword>
<evidence type="ECO:0000313" key="6">
    <source>
        <dbReference type="EMBL" id="TDP95720.1"/>
    </source>
</evidence>
<dbReference type="PANTHER" id="PTHR30055">
    <property type="entry name" value="HTH-TYPE TRANSCRIPTIONAL REGULATOR RUTR"/>
    <property type="match status" value="1"/>
</dbReference>
<keyword evidence="2 4" id="KW-0238">DNA-binding</keyword>
<dbReference type="PANTHER" id="PTHR30055:SF234">
    <property type="entry name" value="HTH-TYPE TRANSCRIPTIONAL REGULATOR BETI"/>
    <property type="match status" value="1"/>
</dbReference>
<evidence type="ECO:0000256" key="4">
    <source>
        <dbReference type="PROSITE-ProRule" id="PRU00335"/>
    </source>
</evidence>